<evidence type="ECO:0000259" key="4">
    <source>
        <dbReference type="PROSITE" id="PS01124"/>
    </source>
</evidence>
<evidence type="ECO:0000256" key="2">
    <source>
        <dbReference type="ARBA" id="ARBA00023125"/>
    </source>
</evidence>
<dbReference type="GO" id="GO:0043565">
    <property type="term" value="F:sequence-specific DNA binding"/>
    <property type="evidence" value="ECO:0007669"/>
    <property type="project" value="InterPro"/>
</dbReference>
<dbReference type="PROSITE" id="PS01124">
    <property type="entry name" value="HTH_ARAC_FAMILY_2"/>
    <property type="match status" value="1"/>
</dbReference>
<feature type="domain" description="HTH araC/xylS-type" evidence="4">
    <location>
        <begin position="183"/>
        <end position="281"/>
    </location>
</feature>
<name>A0A0P7BWW8_9BACT</name>
<dbReference type="InterPro" id="IPR054015">
    <property type="entry name" value="ExsA-like_N"/>
</dbReference>
<dbReference type="InterPro" id="IPR009057">
    <property type="entry name" value="Homeodomain-like_sf"/>
</dbReference>
<keyword evidence="6" id="KW-1185">Reference proteome</keyword>
<gene>
    <name evidence="5" type="ORF">AFM12_00150</name>
</gene>
<evidence type="ECO:0000256" key="1">
    <source>
        <dbReference type="ARBA" id="ARBA00023015"/>
    </source>
</evidence>
<dbReference type="PANTHER" id="PTHR43280">
    <property type="entry name" value="ARAC-FAMILY TRANSCRIPTIONAL REGULATOR"/>
    <property type="match status" value="1"/>
</dbReference>
<proteinExistence type="predicted"/>
<dbReference type="AlphaFoldDB" id="A0A0P7BWW8"/>
<dbReference type="InterPro" id="IPR018060">
    <property type="entry name" value="HTH_AraC"/>
</dbReference>
<evidence type="ECO:0000313" key="6">
    <source>
        <dbReference type="Proteomes" id="UP000050454"/>
    </source>
</evidence>
<keyword evidence="2" id="KW-0238">DNA-binding</keyword>
<dbReference type="STRING" id="1605367.AFM12_00150"/>
<protein>
    <submittedName>
        <fullName evidence="5">AraC family transcriptional regulator</fullName>
    </submittedName>
</protein>
<dbReference type="RefSeq" id="WP_055142970.1">
    <property type="nucleotide sequence ID" value="NZ_JXSZ01000005.1"/>
</dbReference>
<dbReference type="Pfam" id="PF12833">
    <property type="entry name" value="HTH_18"/>
    <property type="match status" value="1"/>
</dbReference>
<dbReference type="GO" id="GO:0003700">
    <property type="term" value="F:DNA-binding transcription factor activity"/>
    <property type="evidence" value="ECO:0007669"/>
    <property type="project" value="InterPro"/>
</dbReference>
<dbReference type="Gene3D" id="1.10.10.60">
    <property type="entry name" value="Homeodomain-like"/>
    <property type="match status" value="2"/>
</dbReference>
<dbReference type="PATRIC" id="fig|1605367.3.peg.1350"/>
<dbReference type="EMBL" id="LGTQ01000005">
    <property type="protein sequence ID" value="KPM49103.1"/>
    <property type="molecule type" value="Genomic_DNA"/>
</dbReference>
<dbReference type="Proteomes" id="UP000050454">
    <property type="component" value="Unassembled WGS sequence"/>
</dbReference>
<evidence type="ECO:0000313" key="5">
    <source>
        <dbReference type="EMBL" id="KPM49103.1"/>
    </source>
</evidence>
<organism evidence="5 6">
    <name type="scientific">Jiulongibacter sediminis</name>
    <dbReference type="NCBI Taxonomy" id="1605367"/>
    <lineage>
        <taxon>Bacteria</taxon>
        <taxon>Pseudomonadati</taxon>
        <taxon>Bacteroidota</taxon>
        <taxon>Cytophagia</taxon>
        <taxon>Cytophagales</taxon>
        <taxon>Leadbetterellaceae</taxon>
        <taxon>Jiulongibacter</taxon>
    </lineage>
</organism>
<dbReference type="Pfam" id="PF22200">
    <property type="entry name" value="ExsA_N"/>
    <property type="match status" value="1"/>
</dbReference>
<accession>A0A0P7BWW8</accession>
<keyword evidence="3" id="KW-0804">Transcription</keyword>
<reference evidence="5 6" key="1">
    <citation type="submission" date="2015-07" db="EMBL/GenBank/DDBJ databases">
        <title>The draft genome sequence of Leadbetterella sp. JN14-9.</title>
        <authorList>
            <person name="Liu Y."/>
            <person name="Du J."/>
            <person name="Shao Z."/>
        </authorList>
    </citation>
    <scope>NUCLEOTIDE SEQUENCE [LARGE SCALE GENOMIC DNA]</scope>
    <source>
        <strain evidence="5 6">JN14-9</strain>
    </source>
</reference>
<dbReference type="SMART" id="SM00342">
    <property type="entry name" value="HTH_ARAC"/>
    <property type="match status" value="1"/>
</dbReference>
<keyword evidence="1" id="KW-0805">Transcription regulation</keyword>
<dbReference type="OrthoDB" id="4480133at2"/>
<dbReference type="PANTHER" id="PTHR43280:SF2">
    <property type="entry name" value="HTH-TYPE TRANSCRIPTIONAL REGULATOR EXSA"/>
    <property type="match status" value="1"/>
</dbReference>
<evidence type="ECO:0000256" key="3">
    <source>
        <dbReference type="ARBA" id="ARBA00023163"/>
    </source>
</evidence>
<sequence>MPIQNVPEVFLNQDTPKPEILVYDFKMSNDVFKTKVNLSQHMFSFLQNGRKEIHFADSSVMVDMGQSLLVKKGNWLWSEMLVENSDLYYCKLLFFSDKQLRNFLDKTCIKKRPSRRSEAYFIIENDLYIHSYLNSLSAINSSATTRAHDMNSVKLEELLLYLLNKYDKKFEDYLFSLISPHTSDFSRVIEQNIFANLKIEELAFLCHMSLSTFKRHFFNEYGVAPGKYFQDQRLQRAKAILEEGKLKSTDIYLDFGYKNLSNFSAAFKKKFGYSPNQLKKP</sequence>
<comment type="caution">
    <text evidence="5">The sequence shown here is derived from an EMBL/GenBank/DDBJ whole genome shotgun (WGS) entry which is preliminary data.</text>
</comment>
<dbReference type="SUPFAM" id="SSF46689">
    <property type="entry name" value="Homeodomain-like"/>
    <property type="match status" value="2"/>
</dbReference>